<evidence type="ECO:0000256" key="6">
    <source>
        <dbReference type="ARBA" id="ARBA00023033"/>
    </source>
</evidence>
<dbReference type="Gene3D" id="1.10.630.10">
    <property type="entry name" value="Cytochrome P450"/>
    <property type="match status" value="1"/>
</dbReference>
<dbReference type="FunFam" id="1.10.630.10:FF:000018">
    <property type="entry name" value="Cytochrome P450 monooxygenase"/>
    <property type="match status" value="1"/>
</dbReference>
<protein>
    <submittedName>
        <fullName evidence="7">Cytochrome P450</fullName>
    </submittedName>
</protein>
<dbReference type="InterPro" id="IPR036396">
    <property type="entry name" value="Cyt_P450_sf"/>
</dbReference>
<evidence type="ECO:0000313" key="7">
    <source>
        <dbReference type="EMBL" id="MBL7631768.1"/>
    </source>
</evidence>
<gene>
    <name evidence="7" type="ORF">I7412_32345</name>
</gene>
<name>A0A937US42_9ACTN</name>
<keyword evidence="6" id="KW-0503">Monooxygenase</keyword>
<comment type="similarity">
    <text evidence="1">Belongs to the cytochrome P450 family.</text>
</comment>
<comment type="caution">
    <text evidence="7">The sequence shown here is derived from an EMBL/GenBank/DDBJ whole genome shotgun (WGS) entry which is preliminary data.</text>
</comment>
<dbReference type="PRINTS" id="PR00359">
    <property type="entry name" value="BP450"/>
</dbReference>
<dbReference type="AlphaFoldDB" id="A0A937US42"/>
<dbReference type="PANTHER" id="PTHR46696">
    <property type="entry name" value="P450, PUTATIVE (EUROFUNG)-RELATED"/>
    <property type="match status" value="1"/>
</dbReference>
<dbReference type="Proteomes" id="UP000604475">
    <property type="component" value="Unassembled WGS sequence"/>
</dbReference>
<evidence type="ECO:0000256" key="2">
    <source>
        <dbReference type="ARBA" id="ARBA00022617"/>
    </source>
</evidence>
<evidence type="ECO:0000256" key="3">
    <source>
        <dbReference type="ARBA" id="ARBA00022723"/>
    </source>
</evidence>
<keyword evidence="5" id="KW-0408">Iron</keyword>
<dbReference type="PRINTS" id="PR00385">
    <property type="entry name" value="P450"/>
</dbReference>
<proteinExistence type="inferred from homology"/>
<evidence type="ECO:0000256" key="1">
    <source>
        <dbReference type="ARBA" id="ARBA00010617"/>
    </source>
</evidence>
<keyword evidence="8" id="KW-1185">Reference proteome</keyword>
<dbReference type="Pfam" id="PF00067">
    <property type="entry name" value="p450"/>
    <property type="match status" value="1"/>
</dbReference>
<dbReference type="PANTHER" id="PTHR46696:SF4">
    <property type="entry name" value="BIOTIN BIOSYNTHESIS CYTOCHROME P450"/>
    <property type="match status" value="1"/>
</dbReference>
<reference evidence="7" key="1">
    <citation type="submission" date="2020-12" db="EMBL/GenBank/DDBJ databases">
        <title>Genomic characterization of non-nitrogen-fixing Frankia strains.</title>
        <authorList>
            <person name="Carlos-Shanley C."/>
            <person name="Guerra T."/>
            <person name="Hahn D."/>
        </authorList>
    </citation>
    <scope>NUCLEOTIDE SEQUENCE</scope>
    <source>
        <strain evidence="7">CN6</strain>
    </source>
</reference>
<keyword evidence="4" id="KW-0560">Oxidoreductase</keyword>
<accession>A0A937US42</accession>
<dbReference type="GO" id="GO:0008395">
    <property type="term" value="F:steroid hydroxylase activity"/>
    <property type="evidence" value="ECO:0007669"/>
    <property type="project" value="TreeGrafter"/>
</dbReference>
<dbReference type="SUPFAM" id="SSF48264">
    <property type="entry name" value="Cytochrome P450"/>
    <property type="match status" value="1"/>
</dbReference>
<organism evidence="7 8">
    <name type="scientific">Frankia nepalensis</name>
    <dbReference type="NCBI Taxonomy" id="1836974"/>
    <lineage>
        <taxon>Bacteria</taxon>
        <taxon>Bacillati</taxon>
        <taxon>Actinomycetota</taxon>
        <taxon>Actinomycetes</taxon>
        <taxon>Frankiales</taxon>
        <taxon>Frankiaceae</taxon>
        <taxon>Frankia</taxon>
    </lineage>
</organism>
<evidence type="ECO:0000256" key="5">
    <source>
        <dbReference type="ARBA" id="ARBA00023004"/>
    </source>
</evidence>
<sequence length="397" mass="44836">MTVTSTSDVYYDPYDVEAGADPFPVFRRLRDETPVYHNERYDFYALSRHTDVERALARHDTYISGRGVLLEQIRSDAPIPPGTVIFEDPPVHTIHRGLLARLFTPRKIAALEPQVRDYCVRVLDPLVGAGGFDFIKDLGLQLPMRVIGMLLGIPEQDQAEVRDRYGRHEMGKPVEFEDDFLAGAVFADYVDWRARNPSDDLMTELMTAEFTDERGVTRTLTRDELLAYINILAAAGNETTGRLIGWAGRTLADHPDQRRELVADPALVPNAIEEILRFQPPALQTCRYVAQDVEIHGRTVPAGSVMMLLLASANRDPRRYSAPDPDTFDIHRNVGQHLTFALGAHYCLGAALARLEGRVVLEEVLRRFPEWEVDETEARLVSTSTFRGWSRLPVRTP</sequence>
<dbReference type="GO" id="GO:0036199">
    <property type="term" value="F:cholest-4-en-3-one 26-monooxygenase activity"/>
    <property type="evidence" value="ECO:0007669"/>
    <property type="project" value="TreeGrafter"/>
</dbReference>
<dbReference type="GO" id="GO:0006707">
    <property type="term" value="P:cholesterol catabolic process"/>
    <property type="evidence" value="ECO:0007669"/>
    <property type="project" value="TreeGrafter"/>
</dbReference>
<keyword evidence="2" id="KW-0349">Heme</keyword>
<dbReference type="CDD" id="cd11078">
    <property type="entry name" value="CYP130-like"/>
    <property type="match status" value="1"/>
</dbReference>
<dbReference type="EMBL" id="JAEACQ010000284">
    <property type="protein sequence ID" value="MBL7631768.1"/>
    <property type="molecule type" value="Genomic_DNA"/>
</dbReference>
<evidence type="ECO:0000256" key="4">
    <source>
        <dbReference type="ARBA" id="ARBA00023002"/>
    </source>
</evidence>
<dbReference type="GO" id="GO:0005506">
    <property type="term" value="F:iron ion binding"/>
    <property type="evidence" value="ECO:0007669"/>
    <property type="project" value="InterPro"/>
</dbReference>
<dbReference type="InterPro" id="IPR002397">
    <property type="entry name" value="Cyt_P450_B"/>
</dbReference>
<dbReference type="InterPro" id="IPR001128">
    <property type="entry name" value="Cyt_P450"/>
</dbReference>
<evidence type="ECO:0000313" key="8">
    <source>
        <dbReference type="Proteomes" id="UP000604475"/>
    </source>
</evidence>
<dbReference type="GO" id="GO:0020037">
    <property type="term" value="F:heme binding"/>
    <property type="evidence" value="ECO:0007669"/>
    <property type="project" value="InterPro"/>
</dbReference>
<dbReference type="RefSeq" id="WP_203003630.1">
    <property type="nucleotide sequence ID" value="NZ_JADWYU010000194.1"/>
</dbReference>
<keyword evidence="3" id="KW-0479">Metal-binding</keyword>